<evidence type="ECO:0000256" key="1">
    <source>
        <dbReference type="SAM" id="SignalP"/>
    </source>
</evidence>
<evidence type="ECO:0000313" key="4">
    <source>
        <dbReference type="Proteomes" id="UP000428260"/>
    </source>
</evidence>
<dbReference type="KEGG" id="mcos:GM418_27040"/>
<dbReference type="SUPFAM" id="SSF53474">
    <property type="entry name" value="alpha/beta-Hydrolases"/>
    <property type="match status" value="2"/>
</dbReference>
<dbReference type="InterPro" id="IPR008391">
    <property type="entry name" value="AXE1_dom"/>
</dbReference>
<feature type="domain" description="Acetyl xylan esterase" evidence="2">
    <location>
        <begin position="114"/>
        <end position="311"/>
    </location>
</feature>
<keyword evidence="1" id="KW-0732">Signal</keyword>
<feature type="signal peptide" evidence="1">
    <location>
        <begin position="1"/>
        <end position="24"/>
    </location>
</feature>
<accession>A0A6I6K3N3</accession>
<evidence type="ECO:0000259" key="2">
    <source>
        <dbReference type="Pfam" id="PF05448"/>
    </source>
</evidence>
<dbReference type="RefSeq" id="WP_158870810.1">
    <property type="nucleotide sequence ID" value="NZ_CP046401.1"/>
</dbReference>
<reference evidence="3 4" key="1">
    <citation type="submission" date="2019-11" db="EMBL/GenBank/DDBJ databases">
        <authorList>
            <person name="Zheng R.K."/>
            <person name="Sun C.M."/>
        </authorList>
    </citation>
    <scope>NUCLEOTIDE SEQUENCE [LARGE SCALE GENOMIC DNA]</scope>
    <source>
        <strain evidence="3 4">WC007</strain>
    </source>
</reference>
<dbReference type="EMBL" id="CP046401">
    <property type="protein sequence ID" value="QGY47187.1"/>
    <property type="molecule type" value="Genomic_DNA"/>
</dbReference>
<feature type="chain" id="PRO_5026339329" evidence="1">
    <location>
        <begin position="25"/>
        <end position="734"/>
    </location>
</feature>
<evidence type="ECO:0000313" key="3">
    <source>
        <dbReference type="EMBL" id="QGY47187.1"/>
    </source>
</evidence>
<organism evidence="3 4">
    <name type="scientific">Maribellus comscasis</name>
    <dbReference type="NCBI Taxonomy" id="2681766"/>
    <lineage>
        <taxon>Bacteria</taxon>
        <taxon>Pseudomonadati</taxon>
        <taxon>Bacteroidota</taxon>
        <taxon>Bacteroidia</taxon>
        <taxon>Marinilabiliales</taxon>
        <taxon>Prolixibacteraceae</taxon>
        <taxon>Maribellus</taxon>
    </lineage>
</organism>
<dbReference type="PANTHER" id="PTHR22946:SF8">
    <property type="entry name" value="ACETYL XYLAN ESTERASE DOMAIN-CONTAINING PROTEIN"/>
    <property type="match status" value="1"/>
</dbReference>
<protein>
    <submittedName>
        <fullName evidence="3">Prolyl oligopeptidase family serine peptidase</fullName>
    </submittedName>
</protein>
<name>A0A6I6K3N3_9BACT</name>
<dbReference type="InterPro" id="IPR029058">
    <property type="entry name" value="AB_hydrolase_fold"/>
</dbReference>
<dbReference type="Pfam" id="PF05448">
    <property type="entry name" value="AXE1"/>
    <property type="match status" value="1"/>
</dbReference>
<dbReference type="AlphaFoldDB" id="A0A6I6K3N3"/>
<dbReference type="Proteomes" id="UP000428260">
    <property type="component" value="Chromosome"/>
</dbReference>
<dbReference type="Gene3D" id="3.40.50.1820">
    <property type="entry name" value="alpha/beta hydrolase"/>
    <property type="match status" value="2"/>
</dbReference>
<dbReference type="InterPro" id="IPR050261">
    <property type="entry name" value="FrsA_esterase"/>
</dbReference>
<keyword evidence="4" id="KW-1185">Reference proteome</keyword>
<sequence length="734" mass="82809">MPGKTVIRFGGILFLSVFCLVARAQSDQLSVFDTHRDENPVWLTLTTHNESLYRHISKKALLLLNQRDSLIATIKDENDWILYGQNIKKKVFGKVDNFKKTPLKVRITSTIQKKDFYVENTIFESLSGFYVTGSLFVPRDINKPLPCVIYCSGHSETAYRDEVYQRVILNLVKKGFAVFAFDPVGQGERLQYPEKLDNTSSDWGPTAEHSYAGAPYLLLGLSLSDFMIWDGVRVVDYLCSLPIIDSTRIGITGRSGGGTQAALIAAYDERISAAASECYITSFQRLFESIGPQDAEQNPYSAIKYGFNHADFFHMRAPKPSLLVSTTNDFFSIQGARETFSEAQKSYSALSASENLKMVESLGKHESTQKNRESVYAFFQKHLENEGNSSEESFVLLAPEELRVTTTGQISTTLKSNSMFEVIQDFTDSVVGGRQFETPKKVVDNRKFIIRKAHELSGYENDRSIKSVVFTGIEARNNFKVEKYFIQGKTIDYVIPFILIKPYGDSKRPLLMYLDSNGKNDLLSDESIINEYIEKGYSILVPDLSGCGELANLLFEGDSYLKGYSYNILFGANLSGSSIAGIQSSDLNMIYDCIQQRDDIDCRNITAMVNGEMCSSYLHFAIGEPDIKKTILINPLVSYENIVRTRDYNSRYIWTAVPGALQYYDLPYLESLLTPAELIIIDPVNAKGEVLETAQMDVRYSLVKEVYERNKAEHRLELITTKNKQAKQSLGQYL</sequence>
<dbReference type="PANTHER" id="PTHR22946">
    <property type="entry name" value="DIENELACTONE HYDROLASE DOMAIN-CONTAINING PROTEIN-RELATED"/>
    <property type="match status" value="1"/>
</dbReference>
<proteinExistence type="predicted"/>
<gene>
    <name evidence="3" type="ORF">GM418_27040</name>
</gene>